<name>A0A7L4YR92_9ACTN</name>
<dbReference type="InterPro" id="IPR050266">
    <property type="entry name" value="AB_hydrolase_sf"/>
</dbReference>
<dbReference type="GO" id="GO:0016020">
    <property type="term" value="C:membrane"/>
    <property type="evidence" value="ECO:0007669"/>
    <property type="project" value="TreeGrafter"/>
</dbReference>
<dbReference type="GO" id="GO:0016787">
    <property type="term" value="F:hydrolase activity"/>
    <property type="evidence" value="ECO:0007669"/>
    <property type="project" value="UniProtKB-KW"/>
</dbReference>
<reference evidence="3 4" key="1">
    <citation type="journal article" date="2018" name="Int. J. Syst. Evol. Microbiol.">
        <title>Epidermidibacterium keratini gen. nov., sp. nov., a member of the family Sporichthyaceae, isolated from keratin epidermis.</title>
        <authorList>
            <person name="Lee D.G."/>
            <person name="Trujillo M.E."/>
            <person name="Kang S."/>
            <person name="Nam J.J."/>
            <person name="Kim Y.J."/>
        </authorList>
    </citation>
    <scope>NUCLEOTIDE SEQUENCE [LARGE SCALE GENOMIC DNA]</scope>
    <source>
        <strain evidence="3 4">EPI-7</strain>
    </source>
</reference>
<evidence type="ECO:0000259" key="2">
    <source>
        <dbReference type="Pfam" id="PF00561"/>
    </source>
</evidence>
<dbReference type="InterPro" id="IPR029058">
    <property type="entry name" value="AB_hydrolase_fold"/>
</dbReference>
<dbReference type="EMBL" id="CP047156">
    <property type="protein sequence ID" value="QHC01463.1"/>
    <property type="molecule type" value="Genomic_DNA"/>
</dbReference>
<dbReference type="AlphaFoldDB" id="A0A7L4YR92"/>
<proteinExistence type="predicted"/>
<organism evidence="3 4">
    <name type="scientific">Epidermidibacterium keratini</name>
    <dbReference type="NCBI Taxonomy" id="1891644"/>
    <lineage>
        <taxon>Bacteria</taxon>
        <taxon>Bacillati</taxon>
        <taxon>Actinomycetota</taxon>
        <taxon>Actinomycetes</taxon>
        <taxon>Sporichthyales</taxon>
        <taxon>Sporichthyaceae</taxon>
        <taxon>Epidermidibacterium</taxon>
    </lineage>
</organism>
<dbReference type="KEGG" id="eke:EK0264_14980"/>
<dbReference type="InterPro" id="IPR000073">
    <property type="entry name" value="AB_hydrolase_1"/>
</dbReference>
<dbReference type="Gene3D" id="3.40.50.1820">
    <property type="entry name" value="alpha/beta hydrolase"/>
    <property type="match status" value="1"/>
</dbReference>
<sequence>MSQSTVTGGDGAAINIVTEGPEDGPLILAIHGIGQSRLAWRPLLDAAADRGWRVTAMDLRGHGESDKPRNAYDDSQLWADDVAGVLEAMGTSLSRKAVVIAWSYGGAVLTDYLAAHGGDLVSGIVTVGATDKLGAPVGDYVQPQFGALGKAIMTDDTGEVAEQLLDMCAAKPLDSDFRTALLEESKKCPAHVRNSMFRRTLDNDAALAAFYGPVLVTHGTEDQMFTIALGEHLAQTAKTGTLKKYDGAGHMTLWDDTDRFLDDVASVVDS</sequence>
<feature type="domain" description="AB hydrolase-1" evidence="2">
    <location>
        <begin position="25"/>
        <end position="256"/>
    </location>
</feature>
<gene>
    <name evidence="3" type="ORF">EK0264_14980</name>
</gene>
<accession>A0A7L4YR92</accession>
<dbReference type="OrthoDB" id="9785847at2"/>
<evidence type="ECO:0000313" key="3">
    <source>
        <dbReference type="EMBL" id="QHC01463.1"/>
    </source>
</evidence>
<dbReference type="InParanoid" id="A0A7L4YR92"/>
<evidence type="ECO:0000313" key="4">
    <source>
        <dbReference type="Proteomes" id="UP000463857"/>
    </source>
</evidence>
<dbReference type="Pfam" id="PF00561">
    <property type="entry name" value="Abhydrolase_1"/>
    <property type="match status" value="1"/>
</dbReference>
<keyword evidence="1 3" id="KW-0378">Hydrolase</keyword>
<dbReference type="PRINTS" id="PR00111">
    <property type="entry name" value="ABHYDROLASE"/>
</dbReference>
<dbReference type="SUPFAM" id="SSF53474">
    <property type="entry name" value="alpha/beta-Hydrolases"/>
    <property type="match status" value="1"/>
</dbReference>
<protein>
    <submittedName>
        <fullName evidence="3">Alpha/beta fold hydrolase</fullName>
    </submittedName>
</protein>
<keyword evidence="4" id="KW-1185">Reference proteome</keyword>
<evidence type="ECO:0000256" key="1">
    <source>
        <dbReference type="ARBA" id="ARBA00022801"/>
    </source>
</evidence>
<dbReference type="RefSeq" id="WP_159546598.1">
    <property type="nucleotide sequence ID" value="NZ_CP047156.1"/>
</dbReference>
<dbReference type="PANTHER" id="PTHR43798:SF31">
    <property type="entry name" value="AB HYDROLASE SUPERFAMILY PROTEIN YCLE"/>
    <property type="match status" value="1"/>
</dbReference>
<dbReference type="Proteomes" id="UP000463857">
    <property type="component" value="Chromosome"/>
</dbReference>
<dbReference type="PANTHER" id="PTHR43798">
    <property type="entry name" value="MONOACYLGLYCEROL LIPASE"/>
    <property type="match status" value="1"/>
</dbReference>